<keyword evidence="4 10" id="KW-0067">ATP-binding</keyword>
<dbReference type="SMART" id="SM00382">
    <property type="entry name" value="AAA"/>
    <property type="match status" value="1"/>
</dbReference>
<comment type="caution">
    <text evidence="10">The sequence shown here is derived from an EMBL/GenBank/DDBJ whole genome shotgun (WGS) entry which is preliminary data.</text>
</comment>
<organism evidence="10 11">
    <name type="scientific">Phenylobacterium koreense</name>
    <dbReference type="NCBI Taxonomy" id="266125"/>
    <lineage>
        <taxon>Bacteria</taxon>
        <taxon>Pseudomonadati</taxon>
        <taxon>Pseudomonadota</taxon>
        <taxon>Alphaproteobacteria</taxon>
        <taxon>Caulobacterales</taxon>
        <taxon>Caulobacteraceae</taxon>
        <taxon>Phenylobacterium</taxon>
    </lineage>
</organism>
<evidence type="ECO:0000259" key="9">
    <source>
        <dbReference type="PROSITE" id="PS50929"/>
    </source>
</evidence>
<evidence type="ECO:0000256" key="1">
    <source>
        <dbReference type="ARBA" id="ARBA00004651"/>
    </source>
</evidence>
<name>A0ABV2ELV3_9CAUL</name>
<dbReference type="Gene3D" id="1.20.1560.10">
    <property type="entry name" value="ABC transporter type 1, transmembrane domain"/>
    <property type="match status" value="1"/>
</dbReference>
<dbReference type="Pfam" id="PF00664">
    <property type="entry name" value="ABC_membrane"/>
    <property type="match status" value="1"/>
</dbReference>
<feature type="domain" description="ABC transporter" evidence="8">
    <location>
        <begin position="307"/>
        <end position="511"/>
    </location>
</feature>
<dbReference type="SUPFAM" id="SSF90123">
    <property type="entry name" value="ABC transporter transmembrane region"/>
    <property type="match status" value="1"/>
</dbReference>
<evidence type="ECO:0000256" key="7">
    <source>
        <dbReference type="SAM" id="Phobius"/>
    </source>
</evidence>
<dbReference type="InterPro" id="IPR003439">
    <property type="entry name" value="ABC_transporter-like_ATP-bd"/>
</dbReference>
<evidence type="ECO:0000256" key="2">
    <source>
        <dbReference type="ARBA" id="ARBA00022692"/>
    </source>
</evidence>
<protein>
    <submittedName>
        <fullName evidence="10">ATP-binding cassette subfamily C protein CydD</fullName>
    </submittedName>
</protein>
<keyword evidence="3" id="KW-0547">Nucleotide-binding</keyword>
<evidence type="ECO:0000313" key="11">
    <source>
        <dbReference type="Proteomes" id="UP001549110"/>
    </source>
</evidence>
<dbReference type="Proteomes" id="UP001549110">
    <property type="component" value="Unassembled WGS sequence"/>
</dbReference>
<dbReference type="PROSITE" id="PS50929">
    <property type="entry name" value="ABC_TM1F"/>
    <property type="match status" value="1"/>
</dbReference>
<dbReference type="GO" id="GO:0005524">
    <property type="term" value="F:ATP binding"/>
    <property type="evidence" value="ECO:0007669"/>
    <property type="project" value="UniProtKB-KW"/>
</dbReference>
<feature type="transmembrane region" description="Helical" evidence="7">
    <location>
        <begin position="127"/>
        <end position="150"/>
    </location>
</feature>
<accession>A0ABV2ELV3</accession>
<dbReference type="InterPro" id="IPR036640">
    <property type="entry name" value="ABC1_TM_sf"/>
</dbReference>
<dbReference type="Pfam" id="PF00005">
    <property type="entry name" value="ABC_tran"/>
    <property type="match status" value="1"/>
</dbReference>
<dbReference type="PANTHER" id="PTHR24221">
    <property type="entry name" value="ATP-BINDING CASSETTE SUB-FAMILY B"/>
    <property type="match status" value="1"/>
</dbReference>
<evidence type="ECO:0000256" key="4">
    <source>
        <dbReference type="ARBA" id="ARBA00022840"/>
    </source>
</evidence>
<gene>
    <name evidence="10" type="ORF">ABID41_003147</name>
</gene>
<keyword evidence="6 7" id="KW-0472">Membrane</keyword>
<dbReference type="EMBL" id="JBEPLU010000002">
    <property type="protein sequence ID" value="MET3528029.1"/>
    <property type="molecule type" value="Genomic_DNA"/>
</dbReference>
<dbReference type="InterPro" id="IPR011527">
    <property type="entry name" value="ABC1_TM_dom"/>
</dbReference>
<proteinExistence type="predicted"/>
<dbReference type="InterPro" id="IPR027417">
    <property type="entry name" value="P-loop_NTPase"/>
</dbReference>
<dbReference type="PROSITE" id="PS00211">
    <property type="entry name" value="ABC_TRANSPORTER_1"/>
    <property type="match status" value="1"/>
</dbReference>
<reference evidence="10 11" key="1">
    <citation type="submission" date="2024-06" db="EMBL/GenBank/DDBJ databases">
        <title>Genomic Encyclopedia of Type Strains, Phase IV (KMG-IV): sequencing the most valuable type-strain genomes for metagenomic binning, comparative biology and taxonomic classification.</title>
        <authorList>
            <person name="Goeker M."/>
        </authorList>
    </citation>
    <scope>NUCLEOTIDE SEQUENCE [LARGE SCALE GENOMIC DNA]</scope>
    <source>
        <strain evidence="10 11">DSM 17809</strain>
    </source>
</reference>
<evidence type="ECO:0000256" key="5">
    <source>
        <dbReference type="ARBA" id="ARBA00022989"/>
    </source>
</evidence>
<feature type="domain" description="ABC transmembrane type-1" evidence="9">
    <location>
        <begin position="1"/>
        <end position="275"/>
    </location>
</feature>
<dbReference type="InterPro" id="IPR017871">
    <property type="entry name" value="ABC_transporter-like_CS"/>
</dbReference>
<dbReference type="SUPFAM" id="SSF52540">
    <property type="entry name" value="P-loop containing nucleoside triphosphate hydrolases"/>
    <property type="match status" value="1"/>
</dbReference>
<evidence type="ECO:0000256" key="6">
    <source>
        <dbReference type="ARBA" id="ARBA00023136"/>
    </source>
</evidence>
<dbReference type="RefSeq" id="WP_354298027.1">
    <property type="nucleotide sequence ID" value="NZ_JBEPLU010000002.1"/>
</dbReference>
<evidence type="ECO:0000256" key="3">
    <source>
        <dbReference type="ARBA" id="ARBA00022741"/>
    </source>
</evidence>
<keyword evidence="11" id="KW-1185">Reference proteome</keyword>
<comment type="subcellular location">
    <subcellularLocation>
        <location evidence="1">Cell membrane</location>
        <topology evidence="1">Multi-pass membrane protein</topology>
    </subcellularLocation>
</comment>
<keyword evidence="5 7" id="KW-1133">Transmembrane helix</keyword>
<feature type="transmembrane region" description="Helical" evidence="7">
    <location>
        <begin position="205"/>
        <end position="238"/>
    </location>
</feature>
<dbReference type="InterPro" id="IPR039421">
    <property type="entry name" value="Type_1_exporter"/>
</dbReference>
<evidence type="ECO:0000313" key="10">
    <source>
        <dbReference type="EMBL" id="MET3528029.1"/>
    </source>
</evidence>
<evidence type="ECO:0000259" key="8">
    <source>
        <dbReference type="PROSITE" id="PS50893"/>
    </source>
</evidence>
<sequence>MTLVNSAAAAGFAAGLALFLTTRSPAALGLIIAALVVRGAGSWGAARLAARHARRVTSALRRQAVAATLNRRRGANRAVGETLAIAIDEVEALDGYYGRFAPAALEARIAPIAVAAAAALASPVASAIMLATIIPLIAALALAGGAAASASRGQFAALSRLSGHFVDRIRALPVILAFEAQSRETRHVAVAAQEVSGRTLQVLRIAFISTAALEFFAALSVALVAVYCGFALLGLLPFPAPEALDFRRAFIALALAPEFYAPLRRLAGAYHEKQLGEAAAARLTRLLKDVPSPAAPAARALATAPQVRLQSVSLRLGDVTVGPVDAVMPAGRVTAVVGPTGSGKSSLLAAILGLEPVQTGMVRLEGTTGDLSAPAFETAAWAGQTPVFLPGSILDNLKAVAPGASCKDVMDMVERVGLAAAISARPAGVETVLDERGSGLSGGERRRLALARALLKPAPLLVLDEPTADLDAAAEAEIIAIIRAAAGSRTVLVATHSEQLAAAADQILRLE</sequence>
<dbReference type="InterPro" id="IPR003593">
    <property type="entry name" value="AAA+_ATPase"/>
</dbReference>
<keyword evidence="2 7" id="KW-0812">Transmembrane</keyword>
<dbReference type="Gene3D" id="3.40.50.300">
    <property type="entry name" value="P-loop containing nucleotide triphosphate hydrolases"/>
    <property type="match status" value="1"/>
</dbReference>
<dbReference type="PANTHER" id="PTHR24221:SF590">
    <property type="entry name" value="COMPONENT LINKED WITH THE ASSEMBLY OF CYTOCHROME' TRANSPORT TRANSMEMBRANE ATP-BINDING PROTEIN ABC TRANSPORTER CYDD-RELATED"/>
    <property type="match status" value="1"/>
</dbReference>
<dbReference type="PROSITE" id="PS50893">
    <property type="entry name" value="ABC_TRANSPORTER_2"/>
    <property type="match status" value="1"/>
</dbReference>